<accession>A0A285TM18</accession>
<keyword evidence="2" id="KW-0808">Transferase</keyword>
<dbReference type="InterPro" id="IPR029044">
    <property type="entry name" value="Nucleotide-diphossugar_trans"/>
</dbReference>
<dbReference type="EMBL" id="OBMQ01000015">
    <property type="protein sequence ID" value="SOC23103.1"/>
    <property type="molecule type" value="Genomic_DNA"/>
</dbReference>
<dbReference type="Proteomes" id="UP000219636">
    <property type="component" value="Unassembled WGS sequence"/>
</dbReference>
<dbReference type="Pfam" id="PF00535">
    <property type="entry name" value="Glycos_transf_2"/>
    <property type="match status" value="1"/>
</dbReference>
<dbReference type="GO" id="GO:0006487">
    <property type="term" value="P:protein N-linked glycosylation"/>
    <property type="evidence" value="ECO:0007669"/>
    <property type="project" value="TreeGrafter"/>
</dbReference>
<dbReference type="GO" id="GO:0016740">
    <property type="term" value="F:transferase activity"/>
    <property type="evidence" value="ECO:0007669"/>
    <property type="project" value="UniProtKB-KW"/>
</dbReference>
<gene>
    <name evidence="2" type="ORF">SAMN05880501_1157</name>
</gene>
<dbReference type="OrthoDB" id="9810303at2"/>
<name>A0A285TM18_9BACL</name>
<protein>
    <submittedName>
        <fullName evidence="2">Glycosyltransferase involved in cell wall bisynthesis</fullName>
    </submittedName>
</protein>
<organism evidence="2 3">
    <name type="scientific">Ureibacillus xyleni</name>
    <dbReference type="NCBI Taxonomy" id="614648"/>
    <lineage>
        <taxon>Bacteria</taxon>
        <taxon>Bacillati</taxon>
        <taxon>Bacillota</taxon>
        <taxon>Bacilli</taxon>
        <taxon>Bacillales</taxon>
        <taxon>Caryophanaceae</taxon>
        <taxon>Ureibacillus</taxon>
    </lineage>
</organism>
<dbReference type="PANTHER" id="PTHR10859">
    <property type="entry name" value="GLYCOSYL TRANSFERASE"/>
    <property type="match status" value="1"/>
</dbReference>
<sequence length="237" mass="27105">MVKTVVIIPALNPLNSIIDYVNTLKEINIDKIIIINDGSDEKYEPVFKELQNIEWCTVLNHGENLGKGRALKTGFSYVLNHHKNVDSIITAGAHGQHQIEDVAQIIRHAELFSDGIILGVRNFNTKDMPLISTIGNRAASVLFELFFHRRLLDTQTSLRCIPKQVLPWLIRVNGEDFSFDTNMLVEAIKRKIPIYEIPIGQARIKKNSIMFYDEITNAHKLIQQMITTYTKSKKQHE</sequence>
<evidence type="ECO:0000313" key="3">
    <source>
        <dbReference type="Proteomes" id="UP000219636"/>
    </source>
</evidence>
<evidence type="ECO:0000313" key="2">
    <source>
        <dbReference type="EMBL" id="SOC23103.1"/>
    </source>
</evidence>
<dbReference type="SUPFAM" id="SSF53448">
    <property type="entry name" value="Nucleotide-diphospho-sugar transferases"/>
    <property type="match status" value="1"/>
</dbReference>
<dbReference type="PANTHER" id="PTHR10859:SF114">
    <property type="entry name" value="DOLICHOL-PHOSPHATE MANNOSYLTRANSFERASE"/>
    <property type="match status" value="1"/>
</dbReference>
<proteinExistence type="predicted"/>
<reference evidence="3" key="1">
    <citation type="submission" date="2017-08" db="EMBL/GenBank/DDBJ databases">
        <authorList>
            <person name="Varghese N."/>
            <person name="Submissions S."/>
        </authorList>
    </citation>
    <scope>NUCLEOTIDE SEQUENCE [LARGE SCALE GENOMIC DNA]</scope>
    <source>
        <strain evidence="3">JC22</strain>
    </source>
</reference>
<keyword evidence="3" id="KW-1185">Reference proteome</keyword>
<feature type="domain" description="Glycosyltransferase 2-like" evidence="1">
    <location>
        <begin position="6"/>
        <end position="125"/>
    </location>
</feature>
<dbReference type="CDD" id="cd04179">
    <property type="entry name" value="DPM_DPG-synthase_like"/>
    <property type="match status" value="1"/>
</dbReference>
<dbReference type="Gene3D" id="3.90.550.10">
    <property type="entry name" value="Spore Coat Polysaccharide Biosynthesis Protein SpsA, Chain A"/>
    <property type="match status" value="1"/>
</dbReference>
<dbReference type="InterPro" id="IPR001173">
    <property type="entry name" value="Glyco_trans_2-like"/>
</dbReference>
<dbReference type="AlphaFoldDB" id="A0A285TM18"/>
<evidence type="ECO:0000259" key="1">
    <source>
        <dbReference type="Pfam" id="PF00535"/>
    </source>
</evidence>